<dbReference type="InterPro" id="IPR011333">
    <property type="entry name" value="SKP1/BTB/POZ_sf"/>
</dbReference>
<dbReference type="EMBL" id="LNIX01000019">
    <property type="protein sequence ID" value="OXA44271.1"/>
    <property type="molecule type" value="Genomic_DNA"/>
</dbReference>
<evidence type="ECO:0008006" key="3">
    <source>
        <dbReference type="Google" id="ProtNLM"/>
    </source>
</evidence>
<dbReference type="Proteomes" id="UP000198287">
    <property type="component" value="Unassembled WGS sequence"/>
</dbReference>
<name>A0A226DI46_FOLCA</name>
<reference evidence="1 2" key="1">
    <citation type="submission" date="2015-12" db="EMBL/GenBank/DDBJ databases">
        <title>The genome of Folsomia candida.</title>
        <authorList>
            <person name="Faddeeva A."/>
            <person name="Derks M.F."/>
            <person name="Anvar Y."/>
            <person name="Smit S."/>
            <person name="Van Straalen N."/>
            <person name="Roelofs D."/>
        </authorList>
    </citation>
    <scope>NUCLEOTIDE SEQUENCE [LARGE SCALE GENOMIC DNA]</scope>
    <source>
        <strain evidence="1 2">VU population</strain>
        <tissue evidence="1">Whole body</tissue>
    </source>
</reference>
<keyword evidence="2" id="KW-1185">Reference proteome</keyword>
<evidence type="ECO:0000313" key="2">
    <source>
        <dbReference type="Proteomes" id="UP000198287"/>
    </source>
</evidence>
<feature type="non-terminal residue" evidence="1">
    <location>
        <position position="154"/>
    </location>
</feature>
<dbReference type="AlphaFoldDB" id="A0A226DI46"/>
<proteinExistence type="predicted"/>
<accession>A0A226DI46</accession>
<organism evidence="1 2">
    <name type="scientific">Folsomia candida</name>
    <name type="common">Springtail</name>
    <dbReference type="NCBI Taxonomy" id="158441"/>
    <lineage>
        <taxon>Eukaryota</taxon>
        <taxon>Metazoa</taxon>
        <taxon>Ecdysozoa</taxon>
        <taxon>Arthropoda</taxon>
        <taxon>Hexapoda</taxon>
        <taxon>Collembola</taxon>
        <taxon>Entomobryomorpha</taxon>
        <taxon>Isotomoidea</taxon>
        <taxon>Isotomidae</taxon>
        <taxon>Proisotominae</taxon>
        <taxon>Folsomia</taxon>
    </lineage>
</organism>
<gene>
    <name evidence="1" type="ORF">Fcan01_20931</name>
</gene>
<evidence type="ECO:0000313" key="1">
    <source>
        <dbReference type="EMBL" id="OXA44271.1"/>
    </source>
</evidence>
<protein>
    <recommendedName>
        <fullName evidence="3">BTB domain-containing protein</fullName>
    </recommendedName>
</protein>
<comment type="caution">
    <text evidence="1">The sequence shown here is derived from an EMBL/GenBank/DDBJ whole genome shotgun (WGS) entry which is preliminary data.</text>
</comment>
<sequence length="154" mass="17446">MYSPSNAQIERHGSKIWVTIVLPPSSERGPVFRIKPMKLYFMEMGKVLSVLKHEFTNSDKLGCTGFADHINMSDHYVPTVDKIRLRFFIDVQKAYEVADVDRSSHSDSLHSADAKHPLTDLKTSLGKFINSAKMSDVVICCEDREFLANRLVLS</sequence>
<dbReference type="Gene3D" id="3.30.710.10">
    <property type="entry name" value="Potassium Channel Kv1.1, Chain A"/>
    <property type="match status" value="1"/>
</dbReference>